<sequence length="320" mass="35230">MLEPGVTWSFGEAMITCCGSCSGRSFSFMWKICAGQSRDRTPILGVSRTEFSLTEVHPSLKRSGEASVEGLLNQLVLEHLQLAPLQWGVGALPAEEAVSIKYGRSSLEVQRDCGASWALPLILYPCRVTSSLLKHDVFTHLMLIARDTAKRGEHAEGGVLSFYPYHQALELPPYPCHLHVCYVLATLQHDYVLVAGQRCDCDAAAACPVGDPVLLEVRLTNQSPRSVGPFALTVVPFQDHQNGVRNYDLQDTVSFVGSSTFYLEAVQPSGQSACLGALLFLYTGDFFLHIRFQEDSRSKELPPSWFCLPSVHVRALEVQA</sequence>
<name>A0A091E780_FUKDA</name>
<dbReference type="AlphaFoldDB" id="A0A091E780"/>
<dbReference type="EMBL" id="KN122350">
    <property type="protein sequence ID" value="KFO30991.1"/>
    <property type="molecule type" value="Genomic_DNA"/>
</dbReference>
<dbReference type="GO" id="GO:0005802">
    <property type="term" value="C:trans-Golgi network"/>
    <property type="evidence" value="ECO:0007669"/>
    <property type="project" value="TreeGrafter"/>
</dbReference>
<feature type="domain" description="Trs120/TRAPPC9 fourth Ig-like" evidence="1">
    <location>
        <begin position="205"/>
        <end position="315"/>
    </location>
</feature>
<dbReference type="PANTHER" id="PTHR21512">
    <property type="entry name" value="TRAFFICKING PROTEIN PARTICLE COMPLEX SUBUNIT 9"/>
    <property type="match status" value="1"/>
</dbReference>
<proteinExistence type="predicted"/>
<evidence type="ECO:0000313" key="2">
    <source>
        <dbReference type="EMBL" id="KFO30991.1"/>
    </source>
</evidence>
<dbReference type="Proteomes" id="UP000028990">
    <property type="component" value="Unassembled WGS sequence"/>
</dbReference>
<dbReference type="InterPro" id="IPR013935">
    <property type="entry name" value="Trs120_TRAPPC9"/>
</dbReference>
<organism evidence="2 3">
    <name type="scientific">Fukomys damarensis</name>
    <name type="common">Damaraland mole rat</name>
    <name type="synonym">Cryptomys damarensis</name>
    <dbReference type="NCBI Taxonomy" id="885580"/>
    <lineage>
        <taxon>Eukaryota</taxon>
        <taxon>Metazoa</taxon>
        <taxon>Chordata</taxon>
        <taxon>Craniata</taxon>
        <taxon>Vertebrata</taxon>
        <taxon>Euteleostomi</taxon>
        <taxon>Mammalia</taxon>
        <taxon>Eutheria</taxon>
        <taxon>Euarchontoglires</taxon>
        <taxon>Glires</taxon>
        <taxon>Rodentia</taxon>
        <taxon>Hystricomorpha</taxon>
        <taxon>Bathyergidae</taxon>
        <taxon>Fukomys</taxon>
    </lineage>
</organism>
<dbReference type="Pfam" id="PF26283">
    <property type="entry name" value="Ig_TRAPPC9-Trs120_4th"/>
    <property type="match status" value="1"/>
</dbReference>
<gene>
    <name evidence="2" type="ORF">H920_07629</name>
</gene>
<keyword evidence="3" id="KW-1185">Reference proteome</keyword>
<dbReference type="InterPro" id="IPR058568">
    <property type="entry name" value="Ig_TRAPPC9_Trs120_4th"/>
</dbReference>
<accession>A0A091E780</accession>
<evidence type="ECO:0000259" key="1">
    <source>
        <dbReference type="Pfam" id="PF26283"/>
    </source>
</evidence>
<dbReference type="PANTHER" id="PTHR21512:SF5">
    <property type="entry name" value="TRAFFICKING PROTEIN PARTICLE COMPLEX SUBUNIT 9"/>
    <property type="match status" value="1"/>
</dbReference>
<evidence type="ECO:0000313" key="3">
    <source>
        <dbReference type="Proteomes" id="UP000028990"/>
    </source>
</evidence>
<protein>
    <submittedName>
        <fullName evidence="2">Trafficking protein particle complex subunit 9</fullName>
    </submittedName>
</protein>
<reference evidence="2 3" key="1">
    <citation type="submission" date="2013-11" db="EMBL/GenBank/DDBJ databases">
        <title>The Damaraland mole rat (Fukomys damarensis) genome and evolution of African mole rats.</title>
        <authorList>
            <person name="Gladyshev V.N."/>
            <person name="Fang X."/>
        </authorList>
    </citation>
    <scope>NUCLEOTIDE SEQUENCE [LARGE SCALE GENOMIC DNA]</scope>
    <source>
        <tissue evidence="2">Liver</tissue>
    </source>
</reference>